<dbReference type="RefSeq" id="WP_152021811.1">
    <property type="nucleotide sequence ID" value="NZ_AP019860.1"/>
</dbReference>
<name>A0A5S9IU48_UABAM</name>
<feature type="compositionally biased region" description="Basic residues" evidence="1">
    <location>
        <begin position="78"/>
        <end position="88"/>
    </location>
</feature>
<protein>
    <submittedName>
        <fullName evidence="3">Uncharacterized protein</fullName>
    </submittedName>
</protein>
<feature type="compositionally biased region" description="Low complexity" evidence="1">
    <location>
        <begin position="364"/>
        <end position="375"/>
    </location>
</feature>
<accession>A0A5S9IU48</accession>
<keyword evidence="2" id="KW-1133">Transmembrane helix</keyword>
<evidence type="ECO:0000256" key="1">
    <source>
        <dbReference type="SAM" id="MobiDB-lite"/>
    </source>
</evidence>
<dbReference type="EMBL" id="AP019860">
    <property type="protein sequence ID" value="BBM88188.1"/>
    <property type="molecule type" value="Genomic_DNA"/>
</dbReference>
<feature type="compositionally biased region" description="Basic and acidic residues" evidence="1">
    <location>
        <begin position="113"/>
        <end position="134"/>
    </location>
</feature>
<sequence>MSRRKVRKRRVPRQRVPREARPISKDNSIIGVLSFVGAFLFLVLIGIIFTDTGNNRSDDYQEEFAYNDNSNEYDKNKNQRPKNNKKPQKNTTGNTKKDTPKDTQKVANNESNNVDKNENEDENKNNKDNKENNNAEKQMAENNKQDEGIRGLPAQQVNKENPKKDFNLSDDEKYRIRYERARRSGSLQELMTLAKWCQDNEMPGRAEDVYRQVISIEPNNPTARAALGYIRLGATWGTEDNAAQLGYHKYKGNYVSAKSLRDKGLFFYEDEWLTKQQLRRKNLVIHEGNVMTKQELKEFKKRQKEEKRKLQSSREERDEKENKIDYSKQITLSFRQVRILTPPIGNWSLSSSGSRGAQGISRSNNPNINNVPNPNSGALRDTLTDSDSGIVLKIQGYSPELLYTFADGSAAQGSEITNLLKAYRGESLNLYQNLRFDRVRRARYGSETMTQQFGIGSSNGKKYAVVLTFFRYGTLTYAIRITYPVPDNKKDNKLVQQKINYLFTYMQKTRNDY</sequence>
<feature type="transmembrane region" description="Helical" evidence="2">
    <location>
        <begin position="28"/>
        <end position="49"/>
    </location>
</feature>
<feature type="region of interest" description="Disordered" evidence="1">
    <location>
        <begin position="350"/>
        <end position="375"/>
    </location>
</feature>
<reference evidence="3 4" key="1">
    <citation type="submission" date="2019-08" db="EMBL/GenBank/DDBJ databases">
        <title>Complete genome sequence of Candidatus Uab amorphum.</title>
        <authorList>
            <person name="Shiratori T."/>
            <person name="Suzuki S."/>
            <person name="Kakizawa Y."/>
            <person name="Ishida K."/>
        </authorList>
    </citation>
    <scope>NUCLEOTIDE SEQUENCE [LARGE SCALE GENOMIC DNA]</scope>
    <source>
        <strain evidence="3 4">SRT547</strain>
    </source>
</reference>
<dbReference type="AlphaFoldDB" id="A0A5S9IU48"/>
<dbReference type="OrthoDB" id="212249at2"/>
<gene>
    <name evidence="3" type="ORF">UABAM_06605</name>
</gene>
<organism evidence="3 4">
    <name type="scientific">Uabimicrobium amorphum</name>
    <dbReference type="NCBI Taxonomy" id="2596890"/>
    <lineage>
        <taxon>Bacteria</taxon>
        <taxon>Pseudomonadati</taxon>
        <taxon>Planctomycetota</taxon>
        <taxon>Candidatus Uabimicrobiia</taxon>
        <taxon>Candidatus Uabimicrobiales</taxon>
        <taxon>Candidatus Uabimicrobiaceae</taxon>
        <taxon>Candidatus Uabimicrobium</taxon>
    </lineage>
</organism>
<feature type="compositionally biased region" description="Basic and acidic residues" evidence="1">
    <location>
        <begin position="95"/>
        <end position="104"/>
    </location>
</feature>
<dbReference type="KEGG" id="uam:UABAM_06605"/>
<evidence type="ECO:0000256" key="2">
    <source>
        <dbReference type="SAM" id="Phobius"/>
    </source>
</evidence>
<evidence type="ECO:0000313" key="3">
    <source>
        <dbReference type="EMBL" id="BBM88188.1"/>
    </source>
</evidence>
<keyword evidence="4" id="KW-1185">Reference proteome</keyword>
<evidence type="ECO:0000313" key="4">
    <source>
        <dbReference type="Proteomes" id="UP000326354"/>
    </source>
</evidence>
<keyword evidence="2" id="KW-0472">Membrane</keyword>
<proteinExistence type="predicted"/>
<feature type="region of interest" description="Disordered" evidence="1">
    <location>
        <begin position="296"/>
        <end position="322"/>
    </location>
</feature>
<keyword evidence="2" id="KW-0812">Transmembrane</keyword>
<feature type="region of interest" description="Disordered" evidence="1">
    <location>
        <begin position="66"/>
        <end position="167"/>
    </location>
</feature>
<feature type="compositionally biased region" description="Polar residues" evidence="1">
    <location>
        <begin position="350"/>
        <end position="363"/>
    </location>
</feature>
<dbReference type="Proteomes" id="UP000326354">
    <property type="component" value="Chromosome"/>
</dbReference>